<dbReference type="InterPro" id="IPR005025">
    <property type="entry name" value="FMN_Rdtase-like_dom"/>
</dbReference>
<dbReference type="PANTHER" id="PTHR43278">
    <property type="entry name" value="NAD(P)H-DEPENDENT FMN-CONTAINING OXIDOREDUCTASE YWQN-RELATED"/>
    <property type="match status" value="1"/>
</dbReference>
<evidence type="ECO:0000313" key="4">
    <source>
        <dbReference type="EMBL" id="TET82867.1"/>
    </source>
</evidence>
<evidence type="ECO:0000256" key="1">
    <source>
        <dbReference type="ARBA" id="ARBA00022630"/>
    </source>
</evidence>
<dbReference type="PANTHER" id="PTHR43278:SF1">
    <property type="entry name" value="IRON-SULFUR FLAVOPROTEIN MJ1083"/>
    <property type="match status" value="1"/>
</dbReference>
<feature type="domain" description="NADPH-dependent FMN reductase-like" evidence="3">
    <location>
        <begin position="8"/>
        <end position="140"/>
    </location>
</feature>
<dbReference type="AlphaFoldDB" id="A0A523XUG3"/>
<dbReference type="GO" id="GO:0016491">
    <property type="term" value="F:oxidoreductase activity"/>
    <property type="evidence" value="ECO:0007669"/>
    <property type="project" value="InterPro"/>
</dbReference>
<dbReference type="Pfam" id="PF03358">
    <property type="entry name" value="FMN_red"/>
    <property type="match status" value="1"/>
</dbReference>
<sequence length="195" mass="21236">MVTMGTFNVIGVSCSPRKNGNTDILIQQVLATAAEDGAAVEFVRVSDMKISPCDACWTCAKTGECHIEDDMQGLYPKLLHADGIVIGSPVHMGYSVSGQAQVFLDRTFPFWHQKKLRNKVGGCVVSSNRRGGISTIRVINGALFGHHIIIAGYANGYGSAPGDVRKDERALNEATALGKRLCELIRILRREVFWS</sequence>
<proteinExistence type="predicted"/>
<protein>
    <submittedName>
        <fullName evidence="4">Flavodoxin family protein</fullName>
    </submittedName>
</protein>
<dbReference type="InterPro" id="IPR029039">
    <property type="entry name" value="Flavoprotein-like_sf"/>
</dbReference>
<evidence type="ECO:0000256" key="2">
    <source>
        <dbReference type="ARBA" id="ARBA00022643"/>
    </source>
</evidence>
<dbReference type="Proteomes" id="UP000315534">
    <property type="component" value="Unassembled WGS sequence"/>
</dbReference>
<reference evidence="4 5" key="1">
    <citation type="submission" date="2019-03" db="EMBL/GenBank/DDBJ databases">
        <title>Metabolic potential of uncultured bacteria and archaea associated with petroleum seepage in deep-sea sediments.</title>
        <authorList>
            <person name="Dong X."/>
            <person name="Hubert C."/>
        </authorList>
    </citation>
    <scope>NUCLEOTIDE SEQUENCE [LARGE SCALE GENOMIC DNA]</scope>
    <source>
        <strain evidence="4">E29_bin36</strain>
    </source>
</reference>
<evidence type="ECO:0000313" key="5">
    <source>
        <dbReference type="Proteomes" id="UP000315534"/>
    </source>
</evidence>
<gene>
    <name evidence="4" type="ORF">E3J38_01440</name>
</gene>
<keyword evidence="2" id="KW-0288">FMN</keyword>
<accession>A0A523XUG3</accession>
<evidence type="ECO:0000259" key="3">
    <source>
        <dbReference type="Pfam" id="PF03358"/>
    </source>
</evidence>
<dbReference type="Gene3D" id="3.40.50.360">
    <property type="match status" value="1"/>
</dbReference>
<name>A0A523XUG3_UNCT6</name>
<comment type="caution">
    <text evidence="4">The sequence shown here is derived from an EMBL/GenBank/DDBJ whole genome shotgun (WGS) entry which is preliminary data.</text>
</comment>
<keyword evidence="1" id="KW-0285">Flavoprotein</keyword>
<dbReference type="SUPFAM" id="SSF52218">
    <property type="entry name" value="Flavoproteins"/>
    <property type="match status" value="1"/>
</dbReference>
<organism evidence="4 5">
    <name type="scientific">candidate division TA06 bacterium</name>
    <dbReference type="NCBI Taxonomy" id="2250710"/>
    <lineage>
        <taxon>Bacteria</taxon>
        <taxon>Bacteria division TA06</taxon>
    </lineage>
</organism>
<dbReference type="InterPro" id="IPR051796">
    <property type="entry name" value="ISF_SsuE-like"/>
</dbReference>
<dbReference type="EMBL" id="SOIP01000088">
    <property type="protein sequence ID" value="TET82867.1"/>
    <property type="molecule type" value="Genomic_DNA"/>
</dbReference>